<dbReference type="RefSeq" id="WP_000071511.1">
    <property type="nucleotide sequence ID" value="NC_018516.1"/>
</dbReference>
<dbReference type="GO" id="GO:0016787">
    <property type="term" value="F:hydrolase activity"/>
    <property type="evidence" value="ECO:0007669"/>
    <property type="project" value="UniProtKB-UniRule"/>
</dbReference>
<evidence type="ECO:0000256" key="1">
    <source>
        <dbReference type="ARBA" id="ARBA00009922"/>
    </source>
</evidence>
<evidence type="ECO:0000256" key="6">
    <source>
        <dbReference type="ARBA" id="ARBA00023125"/>
    </source>
</evidence>
<feature type="compositionally biased region" description="Basic and acidic residues" evidence="12">
    <location>
        <begin position="702"/>
        <end position="724"/>
    </location>
</feature>
<keyword evidence="4 11" id="KW-0347">Helicase</keyword>
<evidence type="ECO:0000256" key="2">
    <source>
        <dbReference type="ARBA" id="ARBA00022741"/>
    </source>
</evidence>
<dbReference type="PANTHER" id="PTHR11070">
    <property type="entry name" value="UVRD / RECB / PCRA DNA HELICASE FAMILY MEMBER"/>
    <property type="match status" value="1"/>
</dbReference>
<dbReference type="GO" id="GO:0000725">
    <property type="term" value="P:recombinational repair"/>
    <property type="evidence" value="ECO:0007669"/>
    <property type="project" value="TreeGrafter"/>
</dbReference>
<accession>A0A9W3JV04</accession>
<keyword evidence="3 11" id="KW-0378">Hydrolase</keyword>
<comment type="similarity">
    <text evidence="1">Belongs to the helicase family. UvrD subfamily.</text>
</comment>
<keyword evidence="14" id="KW-0614">Plasmid</keyword>
<keyword evidence="6" id="KW-0238">DNA-binding</keyword>
<dbReference type="SUPFAM" id="SSF52540">
    <property type="entry name" value="P-loop containing nucleoside triphosphate hydrolases"/>
    <property type="match status" value="1"/>
</dbReference>
<dbReference type="Gene3D" id="1.10.486.10">
    <property type="entry name" value="PCRA, domain 4"/>
    <property type="match status" value="1"/>
</dbReference>
<dbReference type="InterPro" id="IPR014017">
    <property type="entry name" value="DNA_helicase_UvrD-like_C"/>
</dbReference>
<reference evidence="14 15" key="1">
    <citation type="journal article" date="2013" name="Genome Announc.">
        <title>Complete Genome Sequence of Bacillus thuringiensis Serovar Israelensis Strain HD-789.</title>
        <authorList>
            <person name="Doggett N.A."/>
            <person name="Stubben C.J."/>
            <person name="Chertkov O."/>
            <person name="Bruce D.C."/>
            <person name="Detter J.C."/>
            <person name="Johnson S.L."/>
            <person name="Han C.S."/>
        </authorList>
    </citation>
    <scope>NUCLEOTIDE SEQUENCE [LARGE SCALE GENOMIC DNA]</scope>
    <source>
        <strain evidence="14 15">HD-789</strain>
    </source>
</reference>
<feature type="region of interest" description="Disordered" evidence="12">
    <location>
        <begin position="702"/>
        <end position="743"/>
    </location>
</feature>
<name>A0A9W3JV04_BACTU</name>
<gene>
    <name evidence="14" type="ORF">BTF1_30442</name>
</gene>
<evidence type="ECO:0000256" key="12">
    <source>
        <dbReference type="SAM" id="MobiDB-lite"/>
    </source>
</evidence>
<evidence type="ECO:0000256" key="8">
    <source>
        <dbReference type="ARBA" id="ARBA00034617"/>
    </source>
</evidence>
<feature type="domain" description="UvrD-like helicase ATP-binding" evidence="13">
    <location>
        <begin position="32"/>
        <end position="333"/>
    </location>
</feature>
<dbReference type="AlphaFoldDB" id="A0A9W3JV04"/>
<evidence type="ECO:0000256" key="10">
    <source>
        <dbReference type="ARBA" id="ARBA00048988"/>
    </source>
</evidence>
<dbReference type="InterPro" id="IPR000212">
    <property type="entry name" value="DNA_helicase_UvrD/REP"/>
</dbReference>
<evidence type="ECO:0000256" key="5">
    <source>
        <dbReference type="ARBA" id="ARBA00022840"/>
    </source>
</evidence>
<dbReference type="Pfam" id="PF13361">
    <property type="entry name" value="UvrD_C"/>
    <property type="match status" value="1"/>
</dbReference>
<dbReference type="KEGG" id="btn:BTF1_30442"/>
<dbReference type="GO" id="GO:0003677">
    <property type="term" value="F:DNA binding"/>
    <property type="evidence" value="ECO:0007669"/>
    <property type="project" value="UniProtKB-KW"/>
</dbReference>
<dbReference type="EC" id="5.6.2.4" evidence="9"/>
<feature type="binding site" evidence="11">
    <location>
        <begin position="53"/>
        <end position="60"/>
    </location>
    <ligand>
        <name>ATP</name>
        <dbReference type="ChEBI" id="CHEBI:30616"/>
    </ligand>
</feature>
<dbReference type="Proteomes" id="UP000005257">
    <property type="component" value="Plasmid pBTHD789-1"/>
</dbReference>
<geneLocation type="plasmid" evidence="14 15">
    <name>pBTHD789-1</name>
</geneLocation>
<protein>
    <recommendedName>
        <fullName evidence="9">DNA 3'-5' helicase</fullName>
        <ecNumber evidence="9">5.6.2.4</ecNumber>
    </recommendedName>
</protein>
<evidence type="ECO:0000256" key="7">
    <source>
        <dbReference type="ARBA" id="ARBA00023235"/>
    </source>
</evidence>
<evidence type="ECO:0000313" key="15">
    <source>
        <dbReference type="Proteomes" id="UP000005257"/>
    </source>
</evidence>
<comment type="catalytic activity">
    <reaction evidence="8">
        <text>Couples ATP hydrolysis with the unwinding of duplex DNA by translocating in the 3'-5' direction.</text>
        <dbReference type="EC" id="5.6.2.4"/>
    </reaction>
</comment>
<dbReference type="InterPro" id="IPR027417">
    <property type="entry name" value="P-loop_NTPase"/>
</dbReference>
<dbReference type="PANTHER" id="PTHR11070:SF2">
    <property type="entry name" value="ATP-DEPENDENT DNA HELICASE SRS2"/>
    <property type="match status" value="1"/>
</dbReference>
<keyword evidence="2 11" id="KW-0547">Nucleotide-binding</keyword>
<evidence type="ECO:0000256" key="4">
    <source>
        <dbReference type="ARBA" id="ARBA00022806"/>
    </source>
</evidence>
<comment type="catalytic activity">
    <reaction evidence="10">
        <text>ATP + H2O = ADP + phosphate + H(+)</text>
        <dbReference type="Rhea" id="RHEA:13065"/>
        <dbReference type="ChEBI" id="CHEBI:15377"/>
        <dbReference type="ChEBI" id="CHEBI:15378"/>
        <dbReference type="ChEBI" id="CHEBI:30616"/>
        <dbReference type="ChEBI" id="CHEBI:43474"/>
        <dbReference type="ChEBI" id="CHEBI:456216"/>
        <dbReference type="EC" id="5.6.2.4"/>
    </reaction>
</comment>
<evidence type="ECO:0000256" key="9">
    <source>
        <dbReference type="ARBA" id="ARBA00034808"/>
    </source>
</evidence>
<dbReference type="PROSITE" id="PS51198">
    <property type="entry name" value="UVRD_HELICASE_ATP_BIND"/>
    <property type="match status" value="1"/>
</dbReference>
<evidence type="ECO:0000256" key="11">
    <source>
        <dbReference type="PROSITE-ProRule" id="PRU00560"/>
    </source>
</evidence>
<dbReference type="Gene3D" id="1.10.10.160">
    <property type="match status" value="1"/>
</dbReference>
<evidence type="ECO:0000256" key="3">
    <source>
        <dbReference type="ARBA" id="ARBA00022801"/>
    </source>
</evidence>
<evidence type="ECO:0000313" key="14">
    <source>
        <dbReference type="EMBL" id="AFQ30189.1"/>
    </source>
</evidence>
<dbReference type="EMBL" id="CP003764">
    <property type="protein sequence ID" value="AFQ30189.1"/>
    <property type="molecule type" value="Genomic_DNA"/>
</dbReference>
<keyword evidence="5 11" id="KW-0067">ATP-binding</keyword>
<dbReference type="Gene3D" id="3.40.50.300">
    <property type="entry name" value="P-loop containing nucleotide triphosphate hydrolases"/>
    <property type="match status" value="2"/>
</dbReference>
<evidence type="ECO:0000259" key="13">
    <source>
        <dbReference type="PROSITE" id="PS51198"/>
    </source>
</evidence>
<proteinExistence type="inferred from homology"/>
<dbReference type="Pfam" id="PF00580">
    <property type="entry name" value="UvrD-helicase"/>
    <property type="match status" value="1"/>
</dbReference>
<sequence length="743" mass="85112">MSNSIFDELNAMGDNGEVGNTYESILNWLGKKGYNLDELGLIITEQKDQLIIAGAGSGKTTSIIFKLNADIKTGNAVHEVRHKDMTTQVADKIWVSTFLKSGAEDLQRTFMKQKNEMGISVGVETVKFSTLHAEFLHCLKELKVPVHIMDMKSTMGMIRDVAKNFGLGSRPGYPTNEEVSSIVSYISAARNRLNPDEFYHPDMEDVGLTRENIKYVIANYAQMRKDYKCMDFEDLQELLYKFACNPETRNPHVTNFISNRYDRIIIDEFQDVSEIQYEIFKVYAKGCKQVTVIGDDDQSIYSWRGSNIDIITKRFPADFKPVINKLSRNYRCPSNVLNPIINSITMNENRYEKPLKASREGGTLNCYSYGSTIEMARSIQEQIMEDVNNGMTVAILGRTNPSLLPLSVFLDFQDKFNYAIRGTLYDLKRPKFRKYWQLAYLFMNNYEKMHENLKVIAKDLSNYQLKNFVNALKIQGQTIFNFPMNSLRNISEDLASFVIHINSTADDEVEKLKATFEFVKYRALDANDEYTEETVSIIELLEMIIECGDVKTMDDFIYEINYRNTRLHSRADSRDTTIQLTTVHDFKGKEADSVYIWKDTNKLFPSSRSADTEFEEERRIHYIAGTRAKEKSTILTIRGSESPFIAEMGIVPVAYFGEGASGSIRQNANQIMDDEIAEFIYGTDQSVQSGGVDFEKILEEKKESQTKLEEEQLQKQREEEENNKKTNSAPALDFSSMFGNKPQ</sequence>
<dbReference type="InterPro" id="IPR014016">
    <property type="entry name" value="UvrD-like_ATP-bd"/>
</dbReference>
<organism evidence="14 15">
    <name type="scientific">Bacillus thuringiensis HD-789</name>
    <dbReference type="NCBI Taxonomy" id="1217737"/>
    <lineage>
        <taxon>Bacteria</taxon>
        <taxon>Bacillati</taxon>
        <taxon>Bacillota</taxon>
        <taxon>Bacilli</taxon>
        <taxon>Bacillales</taxon>
        <taxon>Bacillaceae</taxon>
        <taxon>Bacillus</taxon>
        <taxon>Bacillus cereus group</taxon>
    </lineage>
</organism>
<keyword evidence="7" id="KW-0413">Isomerase</keyword>
<dbReference type="InterPro" id="IPR013986">
    <property type="entry name" value="DExx_box_DNA_helicase_dom_sf"/>
</dbReference>
<dbReference type="GO" id="GO:0043138">
    <property type="term" value="F:3'-5' DNA helicase activity"/>
    <property type="evidence" value="ECO:0007669"/>
    <property type="project" value="UniProtKB-EC"/>
</dbReference>
<dbReference type="GO" id="GO:0005524">
    <property type="term" value="F:ATP binding"/>
    <property type="evidence" value="ECO:0007669"/>
    <property type="project" value="UniProtKB-UniRule"/>
</dbReference>